<evidence type="ECO:0000256" key="3">
    <source>
        <dbReference type="ARBA" id="ARBA00022989"/>
    </source>
</evidence>
<evidence type="ECO:0000313" key="8">
    <source>
        <dbReference type="Proteomes" id="UP001296104"/>
    </source>
</evidence>
<sequence length="377" mass="40728">MPRINLPPLTRALLLVVFSLSALNVVLRTNKWRSSLDSTPSATVASNYLSSPRWAIPYLVLIPTQSIRHPWTFLTGSLVENNLVSIAISASVIYFGGRYLERAWGSREFAKFVAFVTIIPNTATFFIYALWHAVIGRAPEFPTPLNGLVALEAGFLVSLKQLVPEHTVSIFKGLIRMRIKHFPAVFVLANMLSGPLLGTDTATWLSLWGFLTSWIYLRFYRISEITSSATGGEGSVMKGDASDTFAFVAFFPDVVHPFLSPVCDAIYKTLVQLSVCTPFSVEAIEAGNENAASRSEAGLPSIMNSRGTGGGRRAEAERRRALALKALDQRLSAAAASRGTSPSQPVTTVQATLSADAIDSSVGGEAVEQSAVKEAQA</sequence>
<dbReference type="SUPFAM" id="SSF144091">
    <property type="entry name" value="Rhomboid-like"/>
    <property type="match status" value="1"/>
</dbReference>
<accession>A0AAI9E8Q3</accession>
<feature type="transmembrane region" description="Helical" evidence="6">
    <location>
        <begin position="112"/>
        <end position="135"/>
    </location>
</feature>
<evidence type="ECO:0000256" key="2">
    <source>
        <dbReference type="ARBA" id="ARBA00022692"/>
    </source>
</evidence>
<dbReference type="GO" id="GO:0016020">
    <property type="term" value="C:membrane"/>
    <property type="evidence" value="ECO:0007669"/>
    <property type="project" value="UniProtKB-SubCell"/>
</dbReference>
<proteinExistence type="predicted"/>
<dbReference type="InterPro" id="IPR013861">
    <property type="entry name" value="TMEM115/Pdh1/Rbl19"/>
</dbReference>
<gene>
    <name evidence="7" type="ORF">LECACI_7A002257</name>
</gene>
<keyword evidence="3 6" id="KW-1133">Transmembrane helix</keyword>
<organism evidence="7 8">
    <name type="scientific">Lecanosticta acicola</name>
    <dbReference type="NCBI Taxonomy" id="111012"/>
    <lineage>
        <taxon>Eukaryota</taxon>
        <taxon>Fungi</taxon>
        <taxon>Dikarya</taxon>
        <taxon>Ascomycota</taxon>
        <taxon>Pezizomycotina</taxon>
        <taxon>Dothideomycetes</taxon>
        <taxon>Dothideomycetidae</taxon>
        <taxon>Mycosphaerellales</taxon>
        <taxon>Mycosphaerellaceae</taxon>
        <taxon>Lecanosticta</taxon>
    </lineage>
</organism>
<dbReference type="Proteomes" id="UP001296104">
    <property type="component" value="Unassembled WGS sequence"/>
</dbReference>
<dbReference type="EMBL" id="CAVMBE010000009">
    <property type="protein sequence ID" value="CAK3887941.1"/>
    <property type="molecule type" value="Genomic_DNA"/>
</dbReference>
<dbReference type="SMART" id="SM01160">
    <property type="entry name" value="DUF1751"/>
    <property type="match status" value="1"/>
</dbReference>
<dbReference type="InterPro" id="IPR035952">
    <property type="entry name" value="Rhomboid-like_sf"/>
</dbReference>
<keyword evidence="8" id="KW-1185">Reference proteome</keyword>
<dbReference type="FunFam" id="1.20.1540.10:FF:000004">
    <property type="entry name" value="Transmembrane protein 115"/>
    <property type="match status" value="1"/>
</dbReference>
<dbReference type="PANTHER" id="PTHR13377:SF3">
    <property type="entry name" value="TRANSMEMBRANE PROTEIN 115"/>
    <property type="match status" value="1"/>
</dbReference>
<dbReference type="PANTHER" id="PTHR13377">
    <property type="entry name" value="PLACENTAL PROTEIN 6"/>
    <property type="match status" value="1"/>
</dbReference>
<evidence type="ECO:0000256" key="6">
    <source>
        <dbReference type="SAM" id="Phobius"/>
    </source>
</evidence>
<evidence type="ECO:0000313" key="7">
    <source>
        <dbReference type="EMBL" id="CAK3887941.1"/>
    </source>
</evidence>
<evidence type="ECO:0000256" key="1">
    <source>
        <dbReference type="ARBA" id="ARBA00004141"/>
    </source>
</evidence>
<name>A0AAI9E8Q3_9PEZI</name>
<dbReference type="Gene3D" id="1.20.1540.10">
    <property type="entry name" value="Rhomboid-like"/>
    <property type="match status" value="1"/>
</dbReference>
<comment type="caution">
    <text evidence="7">The sequence shown here is derived from an EMBL/GenBank/DDBJ whole genome shotgun (WGS) entry which is preliminary data.</text>
</comment>
<feature type="region of interest" description="Disordered" evidence="5">
    <location>
        <begin position="295"/>
        <end position="317"/>
    </location>
</feature>
<dbReference type="GO" id="GO:0006890">
    <property type="term" value="P:retrograde vesicle-mediated transport, Golgi to endoplasmic reticulum"/>
    <property type="evidence" value="ECO:0007669"/>
    <property type="project" value="InterPro"/>
</dbReference>
<dbReference type="Pfam" id="PF08551">
    <property type="entry name" value="DUF1751"/>
    <property type="match status" value="1"/>
</dbReference>
<keyword evidence="4 6" id="KW-0472">Membrane</keyword>
<protein>
    <submittedName>
        <fullName evidence="7">Related to rhomboid family</fullName>
    </submittedName>
</protein>
<keyword evidence="2 6" id="KW-0812">Transmembrane</keyword>
<dbReference type="AlphaFoldDB" id="A0AAI9E8Q3"/>
<comment type="subcellular location">
    <subcellularLocation>
        <location evidence="1">Membrane</location>
        <topology evidence="1">Multi-pass membrane protein</topology>
    </subcellularLocation>
</comment>
<evidence type="ECO:0000256" key="5">
    <source>
        <dbReference type="SAM" id="MobiDB-lite"/>
    </source>
</evidence>
<evidence type="ECO:0000256" key="4">
    <source>
        <dbReference type="ARBA" id="ARBA00023136"/>
    </source>
</evidence>
<dbReference type="GO" id="GO:0005794">
    <property type="term" value="C:Golgi apparatus"/>
    <property type="evidence" value="ECO:0007669"/>
    <property type="project" value="TreeGrafter"/>
</dbReference>
<reference evidence="7" key="1">
    <citation type="submission" date="2023-11" db="EMBL/GenBank/DDBJ databases">
        <authorList>
            <person name="Alioto T."/>
            <person name="Alioto T."/>
            <person name="Gomez Garrido J."/>
        </authorList>
    </citation>
    <scope>NUCLEOTIDE SEQUENCE</scope>
</reference>